<feature type="region of interest" description="Disordered" evidence="13">
    <location>
        <begin position="1"/>
        <end position="26"/>
    </location>
</feature>
<evidence type="ECO:0000256" key="3">
    <source>
        <dbReference type="ARBA" id="ARBA00022475"/>
    </source>
</evidence>
<protein>
    <recommendedName>
        <fullName evidence="2">chitin synthase</fullName>
        <ecNumber evidence="2">2.4.1.16</ecNumber>
    </recommendedName>
</protein>
<dbReference type="InterPro" id="IPR029044">
    <property type="entry name" value="Nucleotide-diphossugar_trans"/>
</dbReference>
<feature type="transmembrane region" description="Helical" evidence="14">
    <location>
        <begin position="398"/>
        <end position="422"/>
    </location>
</feature>
<evidence type="ECO:0000256" key="8">
    <source>
        <dbReference type="ARBA" id="ARBA00023054"/>
    </source>
</evidence>
<evidence type="ECO:0000256" key="2">
    <source>
        <dbReference type="ARBA" id="ARBA00012543"/>
    </source>
</evidence>
<feature type="domain" description="Chitin synthase chs-1/2 N-terminal putative transporter" evidence="15">
    <location>
        <begin position="60"/>
        <end position="274"/>
    </location>
</feature>
<feature type="region of interest" description="Disordered" evidence="13">
    <location>
        <begin position="1162"/>
        <end position="1181"/>
    </location>
</feature>
<evidence type="ECO:0000256" key="10">
    <source>
        <dbReference type="ARBA" id="ARBA00023180"/>
    </source>
</evidence>
<dbReference type="InterPro" id="IPR055120">
    <property type="entry name" value="Chs-1/2_IV_N"/>
</dbReference>
<dbReference type="InterPro" id="IPR004835">
    <property type="entry name" value="Chitin_synth"/>
</dbReference>
<comment type="catalytic activity">
    <reaction evidence="12">
        <text>[(1-&gt;4)-N-acetyl-beta-D-glucosaminyl](n) + UDP-N-acetyl-alpha-D-glucosamine = [(1-&gt;4)-N-acetyl-beta-D-glucosaminyl](n+1) + UDP + H(+)</text>
        <dbReference type="Rhea" id="RHEA:16637"/>
        <dbReference type="Rhea" id="RHEA-COMP:9593"/>
        <dbReference type="Rhea" id="RHEA-COMP:9595"/>
        <dbReference type="ChEBI" id="CHEBI:15378"/>
        <dbReference type="ChEBI" id="CHEBI:17029"/>
        <dbReference type="ChEBI" id="CHEBI:57705"/>
        <dbReference type="ChEBI" id="CHEBI:58223"/>
        <dbReference type="EC" id="2.4.1.16"/>
    </reaction>
</comment>
<feature type="transmembrane region" description="Helical" evidence="14">
    <location>
        <begin position="158"/>
        <end position="180"/>
    </location>
</feature>
<dbReference type="Pfam" id="PF23000">
    <property type="entry name" value="ChitinSynthase_IV_N"/>
    <property type="match status" value="1"/>
</dbReference>
<keyword evidence="6 14" id="KW-0812">Transmembrane</keyword>
<accession>A0ABD1E8F7</accession>
<evidence type="ECO:0000256" key="7">
    <source>
        <dbReference type="ARBA" id="ARBA00022989"/>
    </source>
</evidence>
<evidence type="ECO:0000313" key="16">
    <source>
        <dbReference type="EMBL" id="KAL1490875.1"/>
    </source>
</evidence>
<evidence type="ECO:0000313" key="17">
    <source>
        <dbReference type="Proteomes" id="UP001566132"/>
    </source>
</evidence>
<feature type="transmembrane region" description="Helical" evidence="14">
    <location>
        <begin position="365"/>
        <end position="386"/>
    </location>
</feature>
<gene>
    <name evidence="16" type="ORF">ABEB36_011558</name>
</gene>
<feature type="region of interest" description="Disordered" evidence="13">
    <location>
        <begin position="1446"/>
        <end position="1486"/>
    </location>
</feature>
<evidence type="ECO:0000256" key="5">
    <source>
        <dbReference type="ARBA" id="ARBA00022679"/>
    </source>
</evidence>
<feature type="transmembrane region" description="Helical" evidence="14">
    <location>
        <begin position="291"/>
        <end position="314"/>
    </location>
</feature>
<dbReference type="GO" id="GO:0005886">
    <property type="term" value="C:plasma membrane"/>
    <property type="evidence" value="ECO:0007669"/>
    <property type="project" value="UniProtKB-SubCell"/>
</dbReference>
<sequence length="1486" mass="170394">MPREDDDYYDDDFNDDDSLLGSNERQGEEVKPWNRSKIIHRTREAGSTAENKLIENGTLVLKLLTIVLVFVVVLGAAVVSKGSLLFITSQIKKNTTRNYCNQKFNTSRQFAFTVPDVERATWFWLITFAYFIPELGTFIRSIRIMIFKKVQFPRLSEFLGLLLTESLPAIGSSLLIFIILPEIDVVKGAMLTNGMSVIPALVLIVMNFINNENKNIFTLENMLDIIALFAQVSAFVAWPLLPDIGPILWLIPVSLILISFGWWENFLSETSSVKLITRMAKARKSFTHSKYFCYSIISIIKCILFLGTALLALYTVEGDISFLFNNITGIFGTHDMKVQEIEPTLDKNLVDARSIGDPIFITNDIVVQVVIWLICISSTYICYAFGKFASKIMIQGAGFAFPISLVVPVLISCLVIVCGFHAKDECVYTDTIPAYLFFNSPKLSFLKDFVGSQYAWIWLFWLLSQMWITRHIWINGNSKLASTEQIFMRPMYDAFLIDQSLAMNRRTLVNQFIKEEVVGTQDLNNDHDHPEDNITRLYACATMWHENKEEMMDFLMSIFRMDEDQAAHRVVKQYLQLTNLSYYEWETHIFFDDAFWRESEDDNDPILNDYVQTLIETIGVAATEHHKTTVRLRPPVIYPTPYGGRLVWTLPGKTKLIVHLKDKAKIRAKKRWSQVMYMYFLLGHKIMDNDEFDNNDIRIYNRSRNTYILALDGDIDFQPEAVHLLVQYMKKTPHLGAACGRIHPVGGGAMAWYQIFEYAVGHWMQKATEHVIGCVLCSPGCFSLFRASALMDHNVMARYTTRSSEARHYVQYDQGEDRWLCTLLLQRGYRVEYSAASDAYTHCPEGFNEFYNQRRRWMPSTMANILDLLEDSKHIVKVNNDISSLYIFYQIILMIGTVIGPGTIFLMLIGAFVTVFGMSQFEALWWNVGPILIFVLVCILCESNTQLLVAAIISAIYGLIMLTVLIGVAMQIKEDGILAPSSLFFLLMMGEYVIAAMVHPKEFYCLKYGIVYLITVPSMYMLLVIYSVFNMNNVSWGTRDVSIAPKAANVEQVEAPPKKKQSMIVSGLQKLRDFFMSCRSEPTQLLMINNTLSTIVEKITNVDRRVQDIEMMIVDPDSELPKRTGGKKTTFAEGSSIHRQSILRRQSSRQKSIILEKPGSIIGNELDDDMDDGNDSSIGTPSDDLQNNSWFYNGDLIRGHVTYLDNKEETFWKDLISAYLHPIEDDKEKVAKDLKDLRDKMAMSFFALNVIFVLIVFLITIKKDILHLQWPFNPKINFTYYSAANEINEILITQSFLELEPIGFVFLIFFFLLMGIQFCAMIIHRFGTFSQIMANTDIDFGTGKIENMTEDEILENDPLKIFKKLIKLQGVNDDDMVEEADDVNLRNRQSVMKMVQDKDKKVAVISDVDQAFSTRMARIRNNQKSDVVLKRETLAAINRRRSTVLRQSQMTTQQNQPFNPENFRTVSFESPSNSQSYDNHAYDENE</sequence>
<dbReference type="FunFam" id="3.90.550.10:FF:000139">
    <property type="entry name" value="Chitin synthase 8"/>
    <property type="match status" value="1"/>
</dbReference>
<keyword evidence="9 14" id="KW-0472">Membrane</keyword>
<evidence type="ECO:0000256" key="12">
    <source>
        <dbReference type="ARBA" id="ARBA00048014"/>
    </source>
</evidence>
<feature type="transmembrane region" description="Helical" evidence="14">
    <location>
        <begin position="247"/>
        <end position="270"/>
    </location>
</feature>
<organism evidence="16 17">
    <name type="scientific">Hypothenemus hampei</name>
    <name type="common">Coffee berry borer</name>
    <dbReference type="NCBI Taxonomy" id="57062"/>
    <lineage>
        <taxon>Eukaryota</taxon>
        <taxon>Metazoa</taxon>
        <taxon>Ecdysozoa</taxon>
        <taxon>Arthropoda</taxon>
        <taxon>Hexapoda</taxon>
        <taxon>Insecta</taxon>
        <taxon>Pterygota</taxon>
        <taxon>Neoptera</taxon>
        <taxon>Endopterygota</taxon>
        <taxon>Coleoptera</taxon>
        <taxon>Polyphaga</taxon>
        <taxon>Cucujiformia</taxon>
        <taxon>Curculionidae</taxon>
        <taxon>Scolytinae</taxon>
        <taxon>Hypothenemus</taxon>
    </lineage>
</organism>
<feature type="transmembrane region" description="Helical" evidence="14">
    <location>
        <begin position="122"/>
        <end position="146"/>
    </location>
</feature>
<feature type="transmembrane region" description="Helical" evidence="14">
    <location>
        <begin position="948"/>
        <end position="970"/>
    </location>
</feature>
<reference evidence="16 17" key="1">
    <citation type="submission" date="2024-05" db="EMBL/GenBank/DDBJ databases">
        <title>Genetic variation in Jamaican populations of the coffee berry borer (Hypothenemus hampei).</title>
        <authorList>
            <person name="Errbii M."/>
            <person name="Myrie A."/>
        </authorList>
    </citation>
    <scope>NUCLEOTIDE SEQUENCE [LARGE SCALE GENOMIC DNA]</scope>
    <source>
        <strain evidence="16">JA-Hopewell-2020-01-JO</strain>
        <tissue evidence="16">Whole body</tissue>
    </source>
</reference>
<comment type="subcellular location">
    <subcellularLocation>
        <location evidence="1">Cell membrane</location>
        <topology evidence="1">Multi-pass membrane protein</topology>
    </subcellularLocation>
</comment>
<evidence type="ECO:0000256" key="6">
    <source>
        <dbReference type="ARBA" id="ARBA00022692"/>
    </source>
</evidence>
<feature type="transmembrane region" description="Helical" evidence="14">
    <location>
        <begin position="977"/>
        <end position="998"/>
    </location>
</feature>
<dbReference type="CDD" id="cd04190">
    <property type="entry name" value="Chitin_synth_C"/>
    <property type="match status" value="1"/>
</dbReference>
<feature type="transmembrane region" description="Helical" evidence="14">
    <location>
        <begin position="923"/>
        <end position="942"/>
    </location>
</feature>
<feature type="transmembrane region" description="Helical" evidence="14">
    <location>
        <begin position="59"/>
        <end position="79"/>
    </location>
</feature>
<dbReference type="GO" id="GO:0004100">
    <property type="term" value="F:chitin synthase activity"/>
    <property type="evidence" value="ECO:0007669"/>
    <property type="project" value="UniProtKB-EC"/>
</dbReference>
<evidence type="ECO:0000256" key="13">
    <source>
        <dbReference type="SAM" id="MobiDB-lite"/>
    </source>
</evidence>
<dbReference type="Gene3D" id="3.90.550.10">
    <property type="entry name" value="Spore Coat Polysaccharide Biosynthesis Protein SpsA, Chain A"/>
    <property type="match status" value="1"/>
</dbReference>
<evidence type="ECO:0000259" key="15">
    <source>
        <dbReference type="Pfam" id="PF23000"/>
    </source>
</evidence>
<feature type="transmembrane region" description="Helical" evidence="14">
    <location>
        <begin position="186"/>
        <end position="209"/>
    </location>
</feature>
<feature type="transmembrane region" description="Helical" evidence="14">
    <location>
        <begin position="1242"/>
        <end position="1261"/>
    </location>
</feature>
<keyword evidence="5" id="KW-0808">Transferase</keyword>
<keyword evidence="8" id="KW-0175">Coiled coil</keyword>
<feature type="transmembrane region" description="Helical" evidence="14">
    <location>
        <begin position="221"/>
        <end position="241"/>
    </location>
</feature>
<dbReference type="Pfam" id="PF03142">
    <property type="entry name" value="Chitin_synth_2"/>
    <property type="match status" value="1"/>
</dbReference>
<keyword evidence="10" id="KW-0325">Glycoprotein</keyword>
<comment type="similarity">
    <text evidence="11">Belongs to the chitin synthase family. Class IV subfamily.</text>
</comment>
<dbReference type="EC" id="2.4.1.16" evidence="2"/>
<name>A0ABD1E8F7_HYPHA</name>
<keyword evidence="4" id="KW-0328">Glycosyltransferase</keyword>
<feature type="transmembrane region" description="Helical" evidence="14">
    <location>
        <begin position="1302"/>
        <end position="1323"/>
    </location>
</feature>
<feature type="transmembrane region" description="Helical" evidence="14">
    <location>
        <begin position="1010"/>
        <end position="1029"/>
    </location>
</feature>
<dbReference type="PANTHER" id="PTHR22914">
    <property type="entry name" value="CHITIN SYNTHASE"/>
    <property type="match status" value="1"/>
</dbReference>
<keyword evidence="3" id="KW-1003">Cell membrane</keyword>
<feature type="region of interest" description="Disordered" evidence="13">
    <location>
        <begin position="1117"/>
        <end position="1137"/>
    </location>
</feature>
<comment type="caution">
    <text evidence="16">The sequence shown here is derived from an EMBL/GenBank/DDBJ whole genome shotgun (WGS) entry which is preliminary data.</text>
</comment>
<proteinExistence type="inferred from homology"/>
<dbReference type="EMBL" id="JBDJPC010000009">
    <property type="protein sequence ID" value="KAL1490875.1"/>
    <property type="molecule type" value="Genomic_DNA"/>
</dbReference>
<evidence type="ECO:0000256" key="1">
    <source>
        <dbReference type="ARBA" id="ARBA00004651"/>
    </source>
</evidence>
<evidence type="ECO:0000256" key="11">
    <source>
        <dbReference type="ARBA" id="ARBA00046329"/>
    </source>
</evidence>
<keyword evidence="17" id="KW-1185">Reference proteome</keyword>
<keyword evidence="7 14" id="KW-1133">Transmembrane helix</keyword>
<dbReference type="PANTHER" id="PTHR22914:SF42">
    <property type="entry name" value="CHITIN SYNTHASE"/>
    <property type="match status" value="1"/>
</dbReference>
<feature type="compositionally biased region" description="Acidic residues" evidence="13">
    <location>
        <begin position="1165"/>
        <end position="1174"/>
    </location>
</feature>
<feature type="transmembrane region" description="Helical" evidence="14">
    <location>
        <begin position="887"/>
        <end position="916"/>
    </location>
</feature>
<feature type="compositionally biased region" description="Acidic residues" evidence="13">
    <location>
        <begin position="1"/>
        <end position="18"/>
    </location>
</feature>
<dbReference type="SUPFAM" id="SSF53448">
    <property type="entry name" value="Nucleotide-diphospho-sugar transferases"/>
    <property type="match status" value="1"/>
</dbReference>
<feature type="compositionally biased region" description="Polar residues" evidence="13">
    <location>
        <begin position="1446"/>
        <end position="1478"/>
    </location>
</feature>
<evidence type="ECO:0000256" key="9">
    <source>
        <dbReference type="ARBA" id="ARBA00023136"/>
    </source>
</evidence>
<evidence type="ECO:0000256" key="4">
    <source>
        <dbReference type="ARBA" id="ARBA00022676"/>
    </source>
</evidence>
<evidence type="ECO:0000256" key="14">
    <source>
        <dbReference type="SAM" id="Phobius"/>
    </source>
</evidence>
<dbReference type="Proteomes" id="UP001566132">
    <property type="component" value="Unassembled WGS sequence"/>
</dbReference>